<dbReference type="NCBIfam" id="TIGR00472">
    <property type="entry name" value="pheT_bact"/>
    <property type="match status" value="1"/>
</dbReference>
<dbReference type="PROSITE" id="PS51483">
    <property type="entry name" value="B5"/>
    <property type="match status" value="1"/>
</dbReference>
<evidence type="ECO:0000256" key="9">
    <source>
        <dbReference type="ARBA" id="ARBA00023146"/>
    </source>
</evidence>
<evidence type="ECO:0000313" key="15">
    <source>
        <dbReference type="Proteomes" id="UP000609651"/>
    </source>
</evidence>
<evidence type="ECO:0000256" key="2">
    <source>
        <dbReference type="ARBA" id="ARBA00011209"/>
    </source>
</evidence>
<evidence type="ECO:0000256" key="4">
    <source>
        <dbReference type="ARBA" id="ARBA00022723"/>
    </source>
</evidence>
<name>A0ABX1VFR9_9PLAN</name>
<dbReference type="SUPFAM" id="SSF55681">
    <property type="entry name" value="Class II aaRS and biotin synthetases"/>
    <property type="match status" value="1"/>
</dbReference>
<evidence type="ECO:0000259" key="13">
    <source>
        <dbReference type="PROSITE" id="PS51483"/>
    </source>
</evidence>
<evidence type="ECO:0000259" key="12">
    <source>
        <dbReference type="PROSITE" id="PS51447"/>
    </source>
</evidence>
<gene>
    <name evidence="11 14" type="primary">pheT</name>
    <name evidence="14" type="ORF">LzC2_21880</name>
</gene>
<proteinExistence type="inferred from homology"/>
<feature type="binding site" evidence="11">
    <location>
        <position position="353"/>
    </location>
    <ligand>
        <name>Mg(2+)</name>
        <dbReference type="ChEBI" id="CHEBI:18420"/>
        <note>shared with alpha subunit</note>
    </ligand>
</feature>
<dbReference type="InterPro" id="IPR004532">
    <property type="entry name" value="Phe-tRNA-ligase_IIc_bsu_bact"/>
</dbReference>
<comment type="similarity">
    <text evidence="1 11">Belongs to the phenylalanyl-tRNA synthetase beta subunit family. Type 1 subfamily.</text>
</comment>
<evidence type="ECO:0000256" key="11">
    <source>
        <dbReference type="HAMAP-Rule" id="MF_00283"/>
    </source>
</evidence>
<keyword evidence="3 11" id="KW-0436">Ligase</keyword>
<sequence>MLVSRNWLSELVDLPSDLDALTDRLTMSGLNLEGVEGFAGETGDDAVIDLEVTSNRGDCLGHVGVAREIAVLYGEELKAPPLVGEHRPSPAGGAPQGEPTIPVEIAAPDLCPIYSARIIRGVKVGESPQWVKDRLAALGQRSVNNVADATNLAMLETGQPFHAFDLKKLRGGRIVVRLAEQGEAFTALDGKSYELPAGTGVIADAESPVAVAGVMGSEDSEIGDDTVDVLLEAADFSPRMVRDAARHLNLLTAASHRFERGVDVSALDAHSRRCAALIIELAGGTLDPGVTVAGSPPTEPDPVPLRFARVPALLGMEVTAEESESILNRLGFETVERTADSATFRPPGWRRRDVTREADLIEEIARIHGYEQVPDDAVIPTAVAVTPTRDRVADVIRETLVAYGAFEAYTLTFTSEQEANLFRPDGASQLLTVEHSSRKRENVLRPSLLPGLVKARRENERKGNPDAALFELARTYLAADPGDPAAEPSRFGFVCGWGFFEAKGVLETLLARLGVTAELTAEPCEYAPFAAGRAAELKLNGERWGWLGEGDEKILSANPWNLRGSVTLCELNLAPLEALCEFVPQVSPPPQFPTVERDLNFVLDEATEWASLAGAARASGGSLLTDVAFADQYRGDKLPAGKKSYVARLTFRSPDRTLTGEEVDAAVNDVVKAVTNETGAELRE</sequence>
<keyword evidence="6 11" id="KW-0067">ATP-binding</keyword>
<dbReference type="GO" id="GO:0004826">
    <property type="term" value="F:phenylalanine-tRNA ligase activity"/>
    <property type="evidence" value="ECO:0007669"/>
    <property type="project" value="UniProtKB-EC"/>
</dbReference>
<evidence type="ECO:0000256" key="8">
    <source>
        <dbReference type="ARBA" id="ARBA00022917"/>
    </source>
</evidence>
<dbReference type="InterPro" id="IPR045864">
    <property type="entry name" value="aa-tRNA-synth_II/BPL/LPL"/>
</dbReference>
<dbReference type="InterPro" id="IPR041616">
    <property type="entry name" value="PheRS_beta_core"/>
</dbReference>
<keyword evidence="4 11" id="KW-0479">Metal-binding</keyword>
<comment type="catalytic activity">
    <reaction evidence="10 11">
        <text>tRNA(Phe) + L-phenylalanine + ATP = L-phenylalanyl-tRNA(Phe) + AMP + diphosphate + H(+)</text>
        <dbReference type="Rhea" id="RHEA:19413"/>
        <dbReference type="Rhea" id="RHEA-COMP:9668"/>
        <dbReference type="Rhea" id="RHEA-COMP:9699"/>
        <dbReference type="ChEBI" id="CHEBI:15378"/>
        <dbReference type="ChEBI" id="CHEBI:30616"/>
        <dbReference type="ChEBI" id="CHEBI:33019"/>
        <dbReference type="ChEBI" id="CHEBI:58095"/>
        <dbReference type="ChEBI" id="CHEBI:78442"/>
        <dbReference type="ChEBI" id="CHEBI:78531"/>
        <dbReference type="ChEBI" id="CHEBI:456215"/>
        <dbReference type="EC" id="6.1.1.20"/>
    </reaction>
</comment>
<evidence type="ECO:0000313" key="14">
    <source>
        <dbReference type="EMBL" id="NNJ26108.1"/>
    </source>
</evidence>
<dbReference type="InterPro" id="IPR005147">
    <property type="entry name" value="tRNA_synthase_B5-dom"/>
</dbReference>
<keyword evidence="5 11" id="KW-0547">Nucleotide-binding</keyword>
<evidence type="ECO:0000256" key="3">
    <source>
        <dbReference type="ARBA" id="ARBA00022598"/>
    </source>
</evidence>
<dbReference type="SMART" id="SM00873">
    <property type="entry name" value="B3_4"/>
    <property type="match status" value="1"/>
</dbReference>
<dbReference type="EMBL" id="WTPX01000062">
    <property type="protein sequence ID" value="NNJ26108.1"/>
    <property type="molecule type" value="Genomic_DNA"/>
</dbReference>
<keyword evidence="9 11" id="KW-0030">Aminoacyl-tRNA synthetase</keyword>
<dbReference type="Gene3D" id="3.30.56.10">
    <property type="match status" value="2"/>
</dbReference>
<evidence type="ECO:0000256" key="5">
    <source>
        <dbReference type="ARBA" id="ARBA00022741"/>
    </source>
</evidence>
<dbReference type="PANTHER" id="PTHR10947">
    <property type="entry name" value="PHENYLALANYL-TRNA SYNTHETASE BETA CHAIN AND LEUCINE-RICH REPEAT-CONTAINING PROTEIN 47"/>
    <property type="match status" value="1"/>
</dbReference>
<dbReference type="Pfam" id="PF03484">
    <property type="entry name" value="B5"/>
    <property type="match status" value="1"/>
</dbReference>
<comment type="caution">
    <text evidence="14">The sequence shown here is derived from an EMBL/GenBank/DDBJ whole genome shotgun (WGS) entry which is preliminary data.</text>
</comment>
<evidence type="ECO:0000256" key="7">
    <source>
        <dbReference type="ARBA" id="ARBA00022842"/>
    </source>
</evidence>
<feature type="domain" description="B5" evidence="13">
    <location>
        <begin position="298"/>
        <end position="375"/>
    </location>
</feature>
<dbReference type="SMART" id="SM00896">
    <property type="entry name" value="FDX-ACB"/>
    <property type="match status" value="1"/>
</dbReference>
<dbReference type="PROSITE" id="PS51447">
    <property type="entry name" value="FDX_ACB"/>
    <property type="match status" value="1"/>
</dbReference>
<dbReference type="InterPro" id="IPR020825">
    <property type="entry name" value="Phe-tRNA_synthase-like_B3/B4"/>
</dbReference>
<keyword evidence="8 11" id="KW-0648">Protein biosynthesis</keyword>
<accession>A0ABX1VFR9</accession>
<dbReference type="SUPFAM" id="SSF46955">
    <property type="entry name" value="Putative DNA-binding domain"/>
    <property type="match status" value="2"/>
</dbReference>
<evidence type="ECO:0000256" key="1">
    <source>
        <dbReference type="ARBA" id="ARBA00008653"/>
    </source>
</evidence>
<comment type="cofactor">
    <cofactor evidence="11">
        <name>Mg(2+)</name>
        <dbReference type="ChEBI" id="CHEBI:18420"/>
    </cofactor>
    <text evidence="11">Binds 2 magnesium ions per tetramer.</text>
</comment>
<dbReference type="Pfam" id="PF17759">
    <property type="entry name" value="tRNA_synthFbeta"/>
    <property type="match status" value="1"/>
</dbReference>
<dbReference type="InterPro" id="IPR005121">
    <property type="entry name" value="Fdx_antiC-bd"/>
</dbReference>
<dbReference type="SUPFAM" id="SSF56037">
    <property type="entry name" value="PheT/TilS domain"/>
    <property type="match status" value="1"/>
</dbReference>
<dbReference type="Gene3D" id="3.50.40.10">
    <property type="entry name" value="Phenylalanyl-trna Synthetase, Chain B, domain 3"/>
    <property type="match status" value="1"/>
</dbReference>
<feature type="binding site" evidence="11">
    <location>
        <position position="362"/>
    </location>
    <ligand>
        <name>Mg(2+)</name>
        <dbReference type="ChEBI" id="CHEBI:18420"/>
        <note>shared with alpha subunit</note>
    </ligand>
</feature>
<evidence type="ECO:0000256" key="10">
    <source>
        <dbReference type="ARBA" id="ARBA00049255"/>
    </source>
</evidence>
<dbReference type="InterPro" id="IPR045060">
    <property type="entry name" value="Phe-tRNA-ligase_IIc_bsu"/>
</dbReference>
<dbReference type="SMART" id="SM00874">
    <property type="entry name" value="B5"/>
    <property type="match status" value="1"/>
</dbReference>
<feature type="domain" description="FDX-ACB" evidence="12">
    <location>
        <begin position="590"/>
        <end position="683"/>
    </location>
</feature>
<dbReference type="Pfam" id="PF03147">
    <property type="entry name" value="FDX-ACB"/>
    <property type="match status" value="1"/>
</dbReference>
<comment type="subunit">
    <text evidence="2 11">Tetramer of two alpha and two beta subunits.</text>
</comment>
<dbReference type="InterPro" id="IPR005146">
    <property type="entry name" value="B3/B4_tRNA-bd"/>
</dbReference>
<dbReference type="SUPFAM" id="SSF54991">
    <property type="entry name" value="Anticodon-binding domain of PheRS"/>
    <property type="match status" value="1"/>
</dbReference>
<evidence type="ECO:0000256" key="6">
    <source>
        <dbReference type="ARBA" id="ARBA00022840"/>
    </source>
</evidence>
<dbReference type="EC" id="6.1.1.20" evidence="11"/>
<dbReference type="HAMAP" id="MF_00283">
    <property type="entry name" value="Phe_tRNA_synth_beta1"/>
    <property type="match status" value="1"/>
</dbReference>
<keyword evidence="7 11" id="KW-0460">Magnesium</keyword>
<dbReference type="PANTHER" id="PTHR10947:SF0">
    <property type="entry name" value="PHENYLALANINE--TRNA LIGASE BETA SUBUNIT"/>
    <property type="match status" value="1"/>
</dbReference>
<keyword evidence="15" id="KW-1185">Reference proteome</keyword>
<feature type="binding site" evidence="11">
    <location>
        <position position="363"/>
    </location>
    <ligand>
        <name>Mg(2+)</name>
        <dbReference type="ChEBI" id="CHEBI:18420"/>
        <note>shared with alpha subunit</note>
    </ligand>
</feature>
<comment type="subcellular location">
    <subcellularLocation>
        <location evidence="11">Cytoplasm</location>
    </subcellularLocation>
</comment>
<dbReference type="InterPro" id="IPR009061">
    <property type="entry name" value="DNA-bd_dom_put_sf"/>
</dbReference>
<feature type="binding site" evidence="11">
    <location>
        <position position="359"/>
    </location>
    <ligand>
        <name>Mg(2+)</name>
        <dbReference type="ChEBI" id="CHEBI:18420"/>
        <note>shared with alpha subunit</note>
    </ligand>
</feature>
<dbReference type="Gene3D" id="3.30.70.380">
    <property type="entry name" value="Ferrodoxin-fold anticodon-binding domain"/>
    <property type="match status" value="1"/>
</dbReference>
<dbReference type="Proteomes" id="UP000609651">
    <property type="component" value="Unassembled WGS sequence"/>
</dbReference>
<organism evidence="14 15">
    <name type="scientific">Alienimonas chondri</name>
    <dbReference type="NCBI Taxonomy" id="2681879"/>
    <lineage>
        <taxon>Bacteria</taxon>
        <taxon>Pseudomonadati</taxon>
        <taxon>Planctomycetota</taxon>
        <taxon>Planctomycetia</taxon>
        <taxon>Planctomycetales</taxon>
        <taxon>Planctomycetaceae</taxon>
        <taxon>Alienimonas</taxon>
    </lineage>
</organism>
<dbReference type="Pfam" id="PF03483">
    <property type="entry name" value="B3_4"/>
    <property type="match status" value="1"/>
</dbReference>
<dbReference type="RefSeq" id="WP_171186797.1">
    <property type="nucleotide sequence ID" value="NZ_WTPX01000062.1"/>
</dbReference>
<dbReference type="Gene3D" id="3.30.930.10">
    <property type="entry name" value="Bira Bifunctional Protein, Domain 2"/>
    <property type="match status" value="1"/>
</dbReference>
<keyword evidence="11" id="KW-0963">Cytoplasm</keyword>
<protein>
    <recommendedName>
        <fullName evidence="11">Phenylalanine--tRNA ligase beta subunit</fullName>
        <ecNumber evidence="11">6.1.1.20</ecNumber>
    </recommendedName>
    <alternativeName>
        <fullName evidence="11">Phenylalanyl-tRNA synthetase beta subunit</fullName>
        <shortName evidence="11">PheRS</shortName>
    </alternativeName>
</protein>
<reference evidence="14 15" key="1">
    <citation type="journal article" date="2020" name="Syst. Appl. Microbiol.">
        <title>Alienimonas chondri sp. nov., a novel planctomycete isolated from the biofilm of the red alga Chondrus crispus.</title>
        <authorList>
            <person name="Vitorino I."/>
            <person name="Albuquerque L."/>
            <person name="Wiegand S."/>
            <person name="Kallscheuer N."/>
            <person name="da Costa M.S."/>
            <person name="Lobo-da-Cunha A."/>
            <person name="Jogler C."/>
            <person name="Lage O.M."/>
        </authorList>
    </citation>
    <scope>NUCLEOTIDE SEQUENCE [LARGE SCALE GENOMIC DNA]</scope>
    <source>
        <strain evidence="14 15">LzC2</strain>
    </source>
</reference>
<dbReference type="InterPro" id="IPR036690">
    <property type="entry name" value="Fdx_antiC-bd_sf"/>
</dbReference>